<keyword evidence="1" id="KW-1133">Transmembrane helix</keyword>
<reference evidence="2 3" key="1">
    <citation type="journal article" date="2022" name="Front. Microbiol.">
        <title>High genomic differentiation and limited gene flow indicate recent cryptic speciation within the genus Laspinema (cyanobacteria).</title>
        <authorList>
            <person name="Stanojkovic A."/>
            <person name="Skoupy S."/>
            <person name="Skaloud P."/>
            <person name="Dvorak P."/>
        </authorList>
    </citation>
    <scope>NUCLEOTIDE SEQUENCE [LARGE SCALE GENOMIC DNA]</scope>
    <source>
        <strain evidence="2 3">D2a</strain>
    </source>
</reference>
<keyword evidence="1" id="KW-0472">Membrane</keyword>
<evidence type="ECO:0000313" key="3">
    <source>
        <dbReference type="Proteomes" id="UP001525890"/>
    </source>
</evidence>
<evidence type="ECO:0000256" key="1">
    <source>
        <dbReference type="SAM" id="Phobius"/>
    </source>
</evidence>
<organism evidence="2 3">
    <name type="scientific">Laspinema palackyanum D2a</name>
    <dbReference type="NCBI Taxonomy" id="2953684"/>
    <lineage>
        <taxon>Bacteria</taxon>
        <taxon>Bacillati</taxon>
        <taxon>Cyanobacteriota</taxon>
        <taxon>Cyanophyceae</taxon>
        <taxon>Oscillatoriophycideae</taxon>
        <taxon>Oscillatoriales</taxon>
        <taxon>Laspinemataceae</taxon>
        <taxon>Laspinema</taxon>
        <taxon>Laspinema palackyanum</taxon>
    </lineage>
</organism>
<dbReference type="Gene3D" id="2.30.30.40">
    <property type="entry name" value="SH3 Domains"/>
    <property type="match status" value="1"/>
</dbReference>
<feature type="transmembrane region" description="Helical" evidence="1">
    <location>
        <begin position="21"/>
        <end position="44"/>
    </location>
</feature>
<dbReference type="RefSeq" id="WP_368007490.1">
    <property type="nucleotide sequence ID" value="NZ_JAMXFF010000025.1"/>
</dbReference>
<keyword evidence="3" id="KW-1185">Reference proteome</keyword>
<name>A0ABT2MTT6_9CYAN</name>
<dbReference type="EMBL" id="JAMXFF010000025">
    <property type="protein sequence ID" value="MCT7967937.1"/>
    <property type="molecule type" value="Genomic_DNA"/>
</dbReference>
<accession>A0ABT2MTT6</accession>
<gene>
    <name evidence="2" type="ORF">NG799_16620</name>
</gene>
<comment type="caution">
    <text evidence="2">The sequence shown here is derived from an EMBL/GenBank/DDBJ whole genome shotgun (WGS) entry which is preliminary data.</text>
</comment>
<sequence>MSESDRMAKKATKRGRYSLKQLRWSILMAIGVGLALGALLAALIRAHSRTGEPRMINLGAEGPVAPPDSEGRLILEDEAVPGSDFYQFRAQLREAVQNRNAPFVQSVVPEAGLTLGFSVPQTRENLNLDDPQGRFWLILEKAIAIGCAPAENPPAYNIDAGSEIWVCPNVAQAFARQVPPPPSAEGVSWQLERVVVVGESVNARSQPSLDSEAIATLSNEVVQLDRDRQLPETFDPIDSWTAIRLSDDREGYVYNRYVYSPLESRALFGKINGEWQLLGMPGGD</sequence>
<protein>
    <submittedName>
        <fullName evidence="2">SH3 domain-containing protein</fullName>
    </submittedName>
</protein>
<proteinExistence type="predicted"/>
<dbReference type="Proteomes" id="UP001525890">
    <property type="component" value="Unassembled WGS sequence"/>
</dbReference>
<evidence type="ECO:0000313" key="2">
    <source>
        <dbReference type="EMBL" id="MCT7967937.1"/>
    </source>
</evidence>
<keyword evidence="1" id="KW-0812">Transmembrane</keyword>